<dbReference type="EnsemblPlants" id="AVESA.00010b.r2.2DG0382370.1">
    <property type="protein sequence ID" value="AVESA.00010b.r2.2DG0382370.1.CDS"/>
    <property type="gene ID" value="AVESA.00010b.r2.2DG0382370"/>
</dbReference>
<reference evidence="1" key="2">
    <citation type="submission" date="2025-09" db="UniProtKB">
        <authorList>
            <consortium name="EnsemblPlants"/>
        </authorList>
    </citation>
    <scope>IDENTIFICATION</scope>
</reference>
<keyword evidence="2" id="KW-1185">Reference proteome</keyword>
<reference evidence="1" key="1">
    <citation type="submission" date="2021-05" db="EMBL/GenBank/DDBJ databases">
        <authorList>
            <person name="Scholz U."/>
            <person name="Mascher M."/>
            <person name="Fiebig A."/>
        </authorList>
    </citation>
    <scope>NUCLEOTIDE SEQUENCE [LARGE SCALE GENOMIC DNA]</scope>
</reference>
<proteinExistence type="predicted"/>
<dbReference type="Proteomes" id="UP001732700">
    <property type="component" value="Chromosome 2D"/>
</dbReference>
<accession>A0ACD5V8U2</accession>
<protein>
    <submittedName>
        <fullName evidence="1">Uncharacterized protein</fullName>
    </submittedName>
</protein>
<name>A0ACD5V8U2_AVESA</name>
<organism evidence="1 2">
    <name type="scientific">Avena sativa</name>
    <name type="common">Oat</name>
    <dbReference type="NCBI Taxonomy" id="4498"/>
    <lineage>
        <taxon>Eukaryota</taxon>
        <taxon>Viridiplantae</taxon>
        <taxon>Streptophyta</taxon>
        <taxon>Embryophyta</taxon>
        <taxon>Tracheophyta</taxon>
        <taxon>Spermatophyta</taxon>
        <taxon>Magnoliopsida</taxon>
        <taxon>Liliopsida</taxon>
        <taxon>Poales</taxon>
        <taxon>Poaceae</taxon>
        <taxon>BOP clade</taxon>
        <taxon>Pooideae</taxon>
        <taxon>Poodae</taxon>
        <taxon>Poeae</taxon>
        <taxon>Poeae Chloroplast Group 1 (Aveneae type)</taxon>
        <taxon>Aveninae</taxon>
        <taxon>Avena</taxon>
    </lineage>
</organism>
<sequence length="375" mass="42220">MAEECRIGDFLELVGPDISTTCVFSRLDDPADLVRAAAVSRTWRRFVIENSLSKSLCVRLCPEVATVAAAAEVTRSPPSPSAPESDSERDYRIYSNLASALVSDSGNPSVGCVLRCIGASSTDTFPEETMVHTLDKHELVNFHPSYWSSCGADDPEEPESLTYRLNSDICIVDEIRVQPFLAFFQYGEPIYSSKRVRFRMGHYKLPRGSESFVTHEDENKMINADKKYMWTYTSPEFPMLQENVLQSFKLPHPVLCIGGVLMIELLGRVQKQEADDKYYICVCHVEVIGRSLSPLFMIDISEPGGYSILKYLPDAKNLSAEDKAQDNTKDSLEWQSLVARYIQMNHIAVLNARLMHINFMLEDDDDGVSDDDLLE</sequence>
<evidence type="ECO:0000313" key="2">
    <source>
        <dbReference type="Proteomes" id="UP001732700"/>
    </source>
</evidence>
<evidence type="ECO:0000313" key="1">
    <source>
        <dbReference type="EnsemblPlants" id="AVESA.00010b.r2.2DG0382370.1.CDS"/>
    </source>
</evidence>